<dbReference type="RefSeq" id="WP_248682944.1">
    <property type="nucleotide sequence ID" value="NZ_JALPRY010000010.1"/>
</dbReference>
<keyword evidence="1" id="KW-0732">Signal</keyword>
<accession>A0ABT0IQZ9</accession>
<gene>
    <name evidence="2" type="ORF">M0654_09895</name>
</gene>
<proteinExistence type="predicted"/>
<protein>
    <recommendedName>
        <fullName evidence="4">DUF2946 domain-containing protein</fullName>
    </recommendedName>
</protein>
<dbReference type="EMBL" id="JALPRY010000010">
    <property type="protein sequence ID" value="MCK8780293.1"/>
    <property type="molecule type" value="Genomic_DNA"/>
</dbReference>
<comment type="caution">
    <text evidence="2">The sequence shown here is derived from an EMBL/GenBank/DDBJ whole genome shotgun (WGS) entry which is preliminary data.</text>
</comment>
<name>A0ABT0IQZ9_9HYPH</name>
<keyword evidence="3" id="KW-1185">Reference proteome</keyword>
<feature type="chain" id="PRO_5047135420" description="DUF2946 domain-containing protein" evidence="1">
    <location>
        <begin position="38"/>
        <end position="128"/>
    </location>
</feature>
<evidence type="ECO:0000313" key="3">
    <source>
        <dbReference type="Proteomes" id="UP001202827"/>
    </source>
</evidence>
<evidence type="ECO:0000256" key="1">
    <source>
        <dbReference type="SAM" id="SignalP"/>
    </source>
</evidence>
<feature type="signal peptide" evidence="1">
    <location>
        <begin position="1"/>
        <end position="37"/>
    </location>
</feature>
<organism evidence="2 3">
    <name type="scientific">Neorhizobium turbinariae</name>
    <dbReference type="NCBI Taxonomy" id="2937795"/>
    <lineage>
        <taxon>Bacteria</taxon>
        <taxon>Pseudomonadati</taxon>
        <taxon>Pseudomonadota</taxon>
        <taxon>Alphaproteobacteria</taxon>
        <taxon>Hyphomicrobiales</taxon>
        <taxon>Rhizobiaceae</taxon>
        <taxon>Rhizobium/Agrobacterium group</taxon>
        <taxon>Neorhizobium</taxon>
    </lineage>
</organism>
<evidence type="ECO:0008006" key="4">
    <source>
        <dbReference type="Google" id="ProtNLM"/>
    </source>
</evidence>
<evidence type="ECO:0000313" key="2">
    <source>
        <dbReference type="EMBL" id="MCK8780293.1"/>
    </source>
</evidence>
<reference evidence="2 3" key="1">
    <citation type="submission" date="2022-04" db="EMBL/GenBank/DDBJ databases">
        <title>Rhizobium coralii sp. nov., isolated from coral Turbinaria peltata.</title>
        <authorList>
            <person name="Sun H."/>
        </authorList>
    </citation>
    <scope>NUCLEOTIDE SEQUENCE [LARGE SCALE GENOMIC DNA]</scope>
    <source>
        <strain evidence="2 3">NTR19</strain>
    </source>
</reference>
<dbReference type="Proteomes" id="UP001202827">
    <property type="component" value="Unassembled WGS sequence"/>
</dbReference>
<sequence>MKKRSTSVLSLVFACLASYALVLQMLLASALASPAMAAPTLDDFGNPLCISHTVDVGTSQGDTQPKLPGCCAAACYATAQFLVPNPPAHFVSNRLGTDLSTVVAEADEHFPKRPEVLPSVPRAPPVAA</sequence>
<dbReference type="PROSITE" id="PS51257">
    <property type="entry name" value="PROKAR_LIPOPROTEIN"/>
    <property type="match status" value="1"/>
</dbReference>